<evidence type="ECO:0000313" key="2">
    <source>
        <dbReference type="EMBL" id="TPG12313.1"/>
    </source>
</evidence>
<evidence type="ECO:0000256" key="1">
    <source>
        <dbReference type="SAM" id="Phobius"/>
    </source>
</evidence>
<dbReference type="OrthoDB" id="7586208at2"/>
<reference evidence="2 3" key="1">
    <citation type="journal article" date="2019" name="Environ. Microbiol.">
        <title>Species interactions and distinct microbial communities in high Arctic permafrost affected cryosols are associated with the CH4 and CO2 gas fluxes.</title>
        <authorList>
            <person name="Altshuler I."/>
            <person name="Hamel J."/>
            <person name="Turney S."/>
            <person name="Magnuson E."/>
            <person name="Levesque R."/>
            <person name="Greer C."/>
            <person name="Whyte L.G."/>
        </authorList>
    </citation>
    <scope>NUCLEOTIDE SEQUENCE [LARGE SCALE GENOMIC DNA]</scope>
    <source>
        <strain evidence="2 3">S5.1</strain>
    </source>
</reference>
<dbReference type="Proteomes" id="UP000318413">
    <property type="component" value="Unassembled WGS sequence"/>
</dbReference>
<dbReference type="Pfam" id="PF07332">
    <property type="entry name" value="Phage_holin_3_6"/>
    <property type="match status" value="1"/>
</dbReference>
<protein>
    <submittedName>
        <fullName evidence="2">Phage holin family protein</fullName>
    </submittedName>
</protein>
<keyword evidence="3" id="KW-1185">Reference proteome</keyword>
<proteinExistence type="predicted"/>
<keyword evidence="1" id="KW-0472">Membrane</keyword>
<gene>
    <name evidence="2" type="ORF">EAH84_09055</name>
</gene>
<dbReference type="AlphaFoldDB" id="A0A502CHM6"/>
<name>A0A502CHM6_9SPHN</name>
<keyword evidence="1" id="KW-0812">Transmembrane</keyword>
<organism evidence="2 3">
    <name type="scientific">Sphingomonas oligophenolica</name>
    <dbReference type="NCBI Taxonomy" id="301154"/>
    <lineage>
        <taxon>Bacteria</taxon>
        <taxon>Pseudomonadati</taxon>
        <taxon>Pseudomonadota</taxon>
        <taxon>Alphaproteobacteria</taxon>
        <taxon>Sphingomonadales</taxon>
        <taxon>Sphingomonadaceae</taxon>
        <taxon>Sphingomonas</taxon>
    </lineage>
</organism>
<comment type="caution">
    <text evidence="2">The sequence shown here is derived from an EMBL/GenBank/DDBJ whole genome shotgun (WGS) entry which is preliminary data.</text>
</comment>
<accession>A0A502CHM6</accession>
<sequence>MILLNRGHDSDSVGTLVGQLVEDTRGLAKAEIALAKARLGERVAAYRTAVVFFVVAGTLAFAALIALLVGMILTLATLVGPGYATAIVVVGVLALAGVLGLIGKSKLARPDPETAA</sequence>
<dbReference type="EMBL" id="RCZK01000006">
    <property type="protein sequence ID" value="TPG12313.1"/>
    <property type="molecule type" value="Genomic_DNA"/>
</dbReference>
<feature type="transmembrane region" description="Helical" evidence="1">
    <location>
        <begin position="82"/>
        <end position="102"/>
    </location>
</feature>
<dbReference type="InterPro" id="IPR009937">
    <property type="entry name" value="Phage_holin_3_6"/>
</dbReference>
<feature type="transmembrane region" description="Helical" evidence="1">
    <location>
        <begin position="48"/>
        <end position="76"/>
    </location>
</feature>
<keyword evidence="1" id="KW-1133">Transmembrane helix</keyword>
<evidence type="ECO:0000313" key="3">
    <source>
        <dbReference type="Proteomes" id="UP000318413"/>
    </source>
</evidence>